<dbReference type="InterPro" id="IPR028098">
    <property type="entry name" value="Glyco_trans_4-like_N"/>
</dbReference>
<protein>
    <submittedName>
        <fullName evidence="2">Glycosyltransferase</fullName>
    </submittedName>
</protein>
<feature type="domain" description="Glycosyltransferase subfamily 4-like N-terminal" evidence="1">
    <location>
        <begin position="15"/>
        <end position="65"/>
    </location>
</feature>
<reference evidence="2" key="1">
    <citation type="submission" date="2020-09" db="EMBL/GenBank/DDBJ databases">
        <title>A novel bacterium of genus Hazenella, isolated from South China Sea.</title>
        <authorList>
            <person name="Huang H."/>
            <person name="Mo K."/>
            <person name="Hu Y."/>
        </authorList>
    </citation>
    <scope>NUCLEOTIDE SEQUENCE</scope>
    <source>
        <strain evidence="2">IB182357</strain>
    </source>
</reference>
<name>A0A926N794_9BACL</name>
<evidence type="ECO:0000259" key="1">
    <source>
        <dbReference type="Pfam" id="PF13439"/>
    </source>
</evidence>
<evidence type="ECO:0000313" key="3">
    <source>
        <dbReference type="Proteomes" id="UP000661691"/>
    </source>
</evidence>
<accession>A0A926N794</accession>
<gene>
    <name evidence="2" type="ORF">IC620_16795</name>
</gene>
<dbReference type="Pfam" id="PF13439">
    <property type="entry name" value="Glyco_transf_4"/>
    <property type="match status" value="1"/>
</dbReference>
<dbReference type="SUPFAM" id="SSF53756">
    <property type="entry name" value="UDP-Glycosyltransferase/glycogen phosphorylase"/>
    <property type="match status" value="1"/>
</dbReference>
<sequence length="91" mass="10476">MSFFDSILHLNLLIMDKIEELIASGLQIDLIHIHDWLVLLAGEYLKKQYAYPIIATCHGLDTKRSRIDPIYEDESVSLVKSWTTLSYVVNP</sequence>
<dbReference type="Gene3D" id="3.40.50.2000">
    <property type="entry name" value="Glycogen Phosphorylase B"/>
    <property type="match status" value="1"/>
</dbReference>
<dbReference type="EMBL" id="JACXAH010000066">
    <property type="protein sequence ID" value="MBD1373999.1"/>
    <property type="molecule type" value="Genomic_DNA"/>
</dbReference>
<dbReference type="RefSeq" id="WP_191142921.1">
    <property type="nucleotide sequence ID" value="NZ_JACXAH010000066.1"/>
</dbReference>
<keyword evidence="3" id="KW-1185">Reference proteome</keyword>
<dbReference type="Proteomes" id="UP000661691">
    <property type="component" value="Unassembled WGS sequence"/>
</dbReference>
<evidence type="ECO:0000313" key="2">
    <source>
        <dbReference type="EMBL" id="MBD1373999.1"/>
    </source>
</evidence>
<proteinExistence type="predicted"/>
<organism evidence="2 3">
    <name type="scientific">Polycladospora coralii</name>
    <dbReference type="NCBI Taxonomy" id="2771432"/>
    <lineage>
        <taxon>Bacteria</taxon>
        <taxon>Bacillati</taxon>
        <taxon>Bacillota</taxon>
        <taxon>Bacilli</taxon>
        <taxon>Bacillales</taxon>
        <taxon>Thermoactinomycetaceae</taxon>
        <taxon>Polycladospora</taxon>
    </lineage>
</organism>
<comment type="caution">
    <text evidence="2">The sequence shown here is derived from an EMBL/GenBank/DDBJ whole genome shotgun (WGS) entry which is preliminary data.</text>
</comment>
<dbReference type="AlphaFoldDB" id="A0A926N794"/>